<keyword evidence="2" id="KW-1185">Reference proteome</keyword>
<protein>
    <recommendedName>
        <fullName evidence="3">Asp23/Gls24 family envelope stress response protein</fullName>
    </recommendedName>
</protein>
<sequence>MTTVDPAGIEQTAARAALAVPGVQELHPSLRHSLADAATCLRRTFGSHPPSPEAGVHATHTPEADAWHLEVRCVLTDHRRALDTARDVRESVRAAVSSQLNARGRTGNVTIVVTVTRINGDRTPLRLHAAPQFENFSPE</sequence>
<proteinExistence type="predicted"/>
<dbReference type="GeneID" id="301546591"/>
<dbReference type="Proteomes" id="UP000600080">
    <property type="component" value="Unassembled WGS sequence"/>
</dbReference>
<gene>
    <name evidence="1" type="ORF">GCM10012285_07040</name>
</gene>
<reference evidence="2" key="1">
    <citation type="journal article" date="2019" name="Int. J. Syst. Evol. Microbiol.">
        <title>The Global Catalogue of Microorganisms (GCM) 10K type strain sequencing project: providing services to taxonomists for standard genome sequencing and annotation.</title>
        <authorList>
            <consortium name="The Broad Institute Genomics Platform"/>
            <consortium name="The Broad Institute Genome Sequencing Center for Infectious Disease"/>
            <person name="Wu L."/>
            <person name="Ma J."/>
        </authorList>
    </citation>
    <scope>NUCLEOTIDE SEQUENCE [LARGE SCALE GENOMIC DNA]</scope>
    <source>
        <strain evidence="2">CGMCC 4.7323</strain>
    </source>
</reference>
<dbReference type="EMBL" id="BMND01000002">
    <property type="protein sequence ID" value="GGN34688.1"/>
    <property type="molecule type" value="Genomic_DNA"/>
</dbReference>
<organism evidence="1 2">
    <name type="scientific">Streptomyces kronopolitis</name>
    <dbReference type="NCBI Taxonomy" id="1612435"/>
    <lineage>
        <taxon>Bacteria</taxon>
        <taxon>Bacillati</taxon>
        <taxon>Actinomycetota</taxon>
        <taxon>Actinomycetes</taxon>
        <taxon>Kitasatosporales</taxon>
        <taxon>Streptomycetaceae</taxon>
        <taxon>Streptomyces</taxon>
    </lineage>
</organism>
<evidence type="ECO:0008006" key="3">
    <source>
        <dbReference type="Google" id="ProtNLM"/>
    </source>
</evidence>
<name>A0ABQ2IYD3_9ACTN</name>
<evidence type="ECO:0000313" key="2">
    <source>
        <dbReference type="Proteomes" id="UP000600080"/>
    </source>
</evidence>
<evidence type="ECO:0000313" key="1">
    <source>
        <dbReference type="EMBL" id="GGN34688.1"/>
    </source>
</evidence>
<dbReference type="RefSeq" id="WP_189096007.1">
    <property type="nucleotide sequence ID" value="NZ_BMND01000002.1"/>
</dbReference>
<accession>A0ABQ2IYD3</accession>
<comment type="caution">
    <text evidence="1">The sequence shown here is derived from an EMBL/GenBank/DDBJ whole genome shotgun (WGS) entry which is preliminary data.</text>
</comment>